<evidence type="ECO:0000313" key="3">
    <source>
        <dbReference type="Proteomes" id="UP000681356"/>
    </source>
</evidence>
<name>A0A8J7WDE2_9RHOB</name>
<evidence type="ECO:0000256" key="1">
    <source>
        <dbReference type="SAM" id="Phobius"/>
    </source>
</evidence>
<proteinExistence type="predicted"/>
<comment type="caution">
    <text evidence="2">The sequence shown here is derived from an EMBL/GenBank/DDBJ whole genome shotgun (WGS) entry which is preliminary data.</text>
</comment>
<keyword evidence="1" id="KW-0812">Transmembrane</keyword>
<keyword evidence="1" id="KW-0472">Membrane</keyword>
<dbReference type="RefSeq" id="WP_212537511.1">
    <property type="nucleotide sequence ID" value="NZ_JAGTUU010000006.1"/>
</dbReference>
<keyword evidence="3" id="KW-1185">Reference proteome</keyword>
<evidence type="ECO:0000313" key="2">
    <source>
        <dbReference type="EMBL" id="MBS0125545.1"/>
    </source>
</evidence>
<evidence type="ECO:0008006" key="4">
    <source>
        <dbReference type="Google" id="ProtNLM"/>
    </source>
</evidence>
<dbReference type="EMBL" id="JAGTUU010000006">
    <property type="protein sequence ID" value="MBS0125545.1"/>
    <property type="molecule type" value="Genomic_DNA"/>
</dbReference>
<dbReference type="Proteomes" id="UP000681356">
    <property type="component" value="Unassembled WGS sequence"/>
</dbReference>
<protein>
    <recommendedName>
        <fullName evidence="4">ABC transporter permease</fullName>
    </recommendedName>
</protein>
<reference evidence="2" key="1">
    <citation type="submission" date="2021-04" db="EMBL/GenBank/DDBJ databases">
        <authorList>
            <person name="Yoon J."/>
        </authorList>
    </citation>
    <scope>NUCLEOTIDE SEQUENCE</scope>
    <source>
        <strain evidence="2">KMU-90</strain>
    </source>
</reference>
<feature type="transmembrane region" description="Helical" evidence="1">
    <location>
        <begin position="42"/>
        <end position="62"/>
    </location>
</feature>
<sequence>MCVVIGGVLLTGGFRSIIGVILGTITFSIVNQGIYFTGFDANLGSVFIGALLLIAVLTNDTFRQMALSYSTKKKS</sequence>
<feature type="transmembrane region" description="Helical" evidence="1">
    <location>
        <begin position="7"/>
        <end position="30"/>
    </location>
</feature>
<accession>A0A8J7WDE2</accession>
<keyword evidence="1" id="KW-1133">Transmembrane helix</keyword>
<organism evidence="2 3">
    <name type="scientific">Thetidibacter halocola</name>
    <dbReference type="NCBI Taxonomy" id="2827239"/>
    <lineage>
        <taxon>Bacteria</taxon>
        <taxon>Pseudomonadati</taxon>
        <taxon>Pseudomonadota</taxon>
        <taxon>Alphaproteobacteria</taxon>
        <taxon>Rhodobacterales</taxon>
        <taxon>Roseobacteraceae</taxon>
        <taxon>Thetidibacter</taxon>
    </lineage>
</organism>
<gene>
    <name evidence="2" type="ORF">KB874_15765</name>
</gene>
<dbReference type="AlphaFoldDB" id="A0A8J7WDE2"/>